<evidence type="ECO:0000313" key="7">
    <source>
        <dbReference type="EMBL" id="ADL69664.1"/>
    </source>
</evidence>
<dbReference type="STRING" id="580327.Tthe_2187"/>
<evidence type="ECO:0000256" key="3">
    <source>
        <dbReference type="PROSITE-ProRule" id="PRU00339"/>
    </source>
</evidence>
<dbReference type="eggNOG" id="COG0463">
    <property type="taxonomic scope" value="Bacteria"/>
</dbReference>
<evidence type="ECO:0000256" key="1">
    <source>
        <dbReference type="ARBA" id="ARBA00022737"/>
    </source>
</evidence>
<dbReference type="Gene3D" id="3.90.550.10">
    <property type="entry name" value="Spore Coat Polysaccharide Biosynthesis Protein SpsA, Chain A"/>
    <property type="match status" value="2"/>
</dbReference>
<dbReference type="Pfam" id="PF13439">
    <property type="entry name" value="Glyco_transf_4"/>
    <property type="match status" value="1"/>
</dbReference>
<feature type="domain" description="Glycosyltransferase 2-like" evidence="5">
    <location>
        <begin position="419"/>
        <end position="532"/>
    </location>
</feature>
<dbReference type="GO" id="GO:0016757">
    <property type="term" value="F:glycosyltransferase activity"/>
    <property type="evidence" value="ECO:0007669"/>
    <property type="project" value="InterPro"/>
</dbReference>
<gene>
    <name evidence="7" type="ordered locus">Tthe_2187</name>
</gene>
<evidence type="ECO:0000259" key="4">
    <source>
        <dbReference type="Pfam" id="PF00534"/>
    </source>
</evidence>
<dbReference type="SUPFAM" id="SSF48452">
    <property type="entry name" value="TPR-like"/>
    <property type="match status" value="2"/>
</dbReference>
<dbReference type="GeneID" id="93865552"/>
<dbReference type="PANTHER" id="PTHR46656">
    <property type="entry name" value="PUTATIVE-RELATED"/>
    <property type="match status" value="1"/>
</dbReference>
<reference evidence="7 8" key="1">
    <citation type="submission" date="2010-08" db="EMBL/GenBank/DDBJ databases">
        <title>Complete sequence of Thermoanaerobacterium thermosaccharolyticum DSM 571.</title>
        <authorList>
            <consortium name="US DOE Joint Genome Institute"/>
            <person name="Lucas S."/>
            <person name="Copeland A."/>
            <person name="Lapidus A."/>
            <person name="Cheng J.-F."/>
            <person name="Bruce D."/>
            <person name="Goodwin L."/>
            <person name="Pitluck S."/>
            <person name="Teshima H."/>
            <person name="Detter J.C."/>
            <person name="Han C."/>
            <person name="Tapia R."/>
            <person name="Land M."/>
            <person name="Hauser L."/>
            <person name="Chang Y.-J."/>
            <person name="Jeffries C."/>
            <person name="Kyrpides N."/>
            <person name="Ivanova N."/>
            <person name="Mikhailova N."/>
            <person name="Hemme C.L."/>
            <person name="Woyke T."/>
        </authorList>
    </citation>
    <scope>NUCLEOTIDE SEQUENCE [LARGE SCALE GENOMIC DNA]</scope>
    <source>
        <strain evidence="8">ATCC 7956 / DSM 571 / NCIMB 9385 / NCA 3814 / NCTC 13789 / WDCM 00135 / 2032</strain>
    </source>
</reference>
<dbReference type="PANTHER" id="PTHR46656:SF3">
    <property type="entry name" value="PUTATIVE-RELATED"/>
    <property type="match status" value="1"/>
</dbReference>
<dbReference type="InterPro" id="IPR001296">
    <property type="entry name" value="Glyco_trans_1"/>
</dbReference>
<dbReference type="CDD" id="cd04186">
    <property type="entry name" value="GT_2_like_c"/>
    <property type="match status" value="1"/>
</dbReference>
<organism evidence="7 8">
    <name type="scientific">Thermoanaerobacterium thermosaccharolyticum (strain ATCC 7956 / DSM 571 / NCIMB 9385 / NCA 3814 / NCTC 13789 / WDCM 00135 / 2032)</name>
    <name type="common">Clostridium thermosaccharolyticum</name>
    <dbReference type="NCBI Taxonomy" id="580327"/>
    <lineage>
        <taxon>Bacteria</taxon>
        <taxon>Bacillati</taxon>
        <taxon>Bacillota</taxon>
        <taxon>Clostridia</taxon>
        <taxon>Thermoanaerobacterales</taxon>
        <taxon>Thermoanaerobacteraceae</taxon>
        <taxon>Thermoanaerobacterium</taxon>
    </lineage>
</organism>
<dbReference type="InterPro" id="IPR019734">
    <property type="entry name" value="TPR_rpt"/>
</dbReference>
<dbReference type="Pfam" id="PF13181">
    <property type="entry name" value="TPR_8"/>
    <property type="match status" value="1"/>
</dbReference>
<dbReference type="InterPro" id="IPR013105">
    <property type="entry name" value="TPR_2"/>
</dbReference>
<dbReference type="HOGENOM" id="CLU_237938_0_0_9"/>
<dbReference type="CDD" id="cd03801">
    <property type="entry name" value="GT4_PimA-like"/>
    <property type="match status" value="2"/>
</dbReference>
<dbReference type="OrthoDB" id="9815923at2"/>
<keyword evidence="1" id="KW-0677">Repeat</keyword>
<feature type="domain" description="Glycosyltransferase 2-like" evidence="5">
    <location>
        <begin position="1171"/>
        <end position="1301"/>
    </location>
</feature>
<evidence type="ECO:0000259" key="5">
    <source>
        <dbReference type="Pfam" id="PF00535"/>
    </source>
</evidence>
<feature type="domain" description="Glycosyl transferase family 1" evidence="4">
    <location>
        <begin position="814"/>
        <end position="938"/>
    </location>
</feature>
<keyword evidence="2 3" id="KW-0802">TPR repeat</keyword>
<dbReference type="EMBL" id="CP002171">
    <property type="protein sequence ID" value="ADL69664.1"/>
    <property type="molecule type" value="Genomic_DNA"/>
</dbReference>
<feature type="repeat" description="TPR" evidence="3">
    <location>
        <begin position="1486"/>
        <end position="1519"/>
    </location>
</feature>
<dbReference type="Gene3D" id="3.40.50.2000">
    <property type="entry name" value="Glycogen Phosphorylase B"/>
    <property type="match status" value="4"/>
</dbReference>
<sequence>MPLKICLVSQEYPPDTDWGGISTYVYTLAHNLTKLGHIVHVVTRSIKNNSYTTLDGDVIVHRIKQPTLSCSINIENASYINNIIYSQAVNDKIQELHKRVGFDIIEFPDFGAEAFQFKGNIPSIVRLHTCSAITQYYNNVKPIQQDIMINYIEKVAAQKVDRIISPTPSVLEMTKKLWDMDLPQNFIPNPVEYNVNLNYKRFDKIPRLLYTGRFEPRKGLYLLIEAMSYVVREIPDVKLTMVGRDTLYGPNGSSYLSQIYKKMRELDLGSHNIRIINQWQDKEMLFRHIFNSDVCLIPSLYDNFPYTVVEPLSCGKPVVLTKSTGISYYLKHGEEAFISKDNDAEEFAGYIIKLLKDKNLRDYIGRNAKEASKRFDAKVVVPQIVEMYKDVIKRYNEKNSLNISENNFKIDIDKYDSLSICIICYNALEYTKRCINSIRKTTKVPYKIHLLDNGSNDGTREYLESIENDKDIEVIYSDKNLGVPAGRNVLIKQANLNKYVVFIDNDVEVFDNWYVPFYNEINKNDNIGILGIEGYKVYIRNFSRYLKPAVNGEADIITGYCMFMKKSLIDKLGLFDENLGLYLHDDDDYSIRGVGEGYINKVIESNIYHYGSKSSSQKPDILKIEKSKENLKYLINKWRIMGIINEEGVPCKKKLKLIWEGSQFVYSSLAHINREIALQLIENDDINLKLIPYEPNQFDDSVDPRFRKITEHLIQLPSTDELIDFYIRHQWPPKFKAPNSGKWILMQPWEFGSIPKSWVAPMRDEIDEIWVPSKFNKRCYVESGIPEEKIQVIPNGVNTDIFKPDGELYPLNTSKKFKFCFVGGTIWRKGIDILLESYVKTFTKDDNVTLVIKDSGANTFYKGQTLSAYIKELQNDPEKPEIVYISDDLSTEEMAALYRSIDCLVHPYRGEGFGMPIAEAMACGKPVIVTNFGAALDFCDESNSFLISAGVCTMPEKMVGNLPTVDYPYVAEPDKDALCNILKQVYMTSKDKLKAMGEKGRERILAGFTWKHMADLIVDRLENLKNTPILRYNISLDDKETLDLINKGLNCIYINPNEALNYFKKGLNLYPNNKFLIRKVIECLINLNRLDDAFIYINKLSDLLLKEYGEINQGLTITGKVEYGKYYNLLGVYYYYNGDKDNAKIYFDKAIKCNPDDEESIKNNKMLSTLSLCLITKDEEKNIARCINSVKDIVDEIVVVDTGSKDKTVEIAKSFGEKVKVINAKWEDDFSKARNIAIENASSDWILFLDADEEIKKEDAEKIKPLLYDDTVEAYMFKFINYSGASVSSGLSEIHYNFRLFRNNGKLKYVYPIHENLKNIEEDRAPIFKNADVTILHYGYLSEIRIEKNKTQRYIDMISKYLAKHPNDKFQQGNLAVEYYNAGEYNKALKHLLIATKSMNLNSYATPRLFRYLIMTYIALKEYDTALRIINDAKKYYEDIPDYKYLEGTIYFNQKRYEKALEIFKECALMGEYKGQFVTMGGTGSYRAKYMIGQCYEKLGKLNDAVKEYMEILKQHPNYQDVFIKVFDMFVRNEKPEDVYEFFRKHVNTKVPINYIAIARLYINIGRYDIAKQYIDSIDIDLEGLNNLRGIIYMGLKDYENAIKHFEMEYGKAKEEANYREALCYIILKDIDKAKDLLWKITDSSDKKLYMTIVGEMKAKFDEVKDSFFNLLDLLIKLKEFDFYNEVLNLYVGLFTREEYERYGQMMINNGLEDLAVEAYIKAADLNSQNTEVYKYLGQKAYDQNMFNEALSIVGRAYNIDKTDVDIYRLIYKIYKALGQDESADEVNEMVKSLYPEIDLSESYALT</sequence>
<protein>
    <submittedName>
        <fullName evidence="7">Glycosyl transferase family 2</fullName>
    </submittedName>
</protein>
<dbReference type="CAZy" id="GT4">
    <property type="family name" value="Glycosyltransferase Family 4"/>
</dbReference>
<dbReference type="SUPFAM" id="SSF53756">
    <property type="entry name" value="UDP-Glycosyltransferase/glycogen phosphorylase"/>
    <property type="match status" value="2"/>
</dbReference>
<dbReference type="Gene3D" id="1.25.40.10">
    <property type="entry name" value="Tetratricopeptide repeat domain"/>
    <property type="match status" value="4"/>
</dbReference>
<dbReference type="eggNOG" id="COG1216">
    <property type="taxonomic scope" value="Bacteria"/>
</dbReference>
<keyword evidence="8" id="KW-1185">Reference proteome</keyword>
<evidence type="ECO:0000259" key="6">
    <source>
        <dbReference type="Pfam" id="PF13439"/>
    </source>
</evidence>
<dbReference type="CAZy" id="GT2">
    <property type="family name" value="Glycosyltransferase Family 2"/>
</dbReference>
<evidence type="ECO:0000313" key="8">
    <source>
        <dbReference type="Proteomes" id="UP000001626"/>
    </source>
</evidence>
<name>D9TRY5_THETC</name>
<dbReference type="eggNOG" id="COG0438">
    <property type="taxonomic scope" value="Bacteria"/>
</dbReference>
<dbReference type="eggNOG" id="COG0457">
    <property type="taxonomic scope" value="Bacteria"/>
</dbReference>
<dbReference type="Pfam" id="PF00535">
    <property type="entry name" value="Glycos_transf_2"/>
    <property type="match status" value="2"/>
</dbReference>
<dbReference type="InterPro" id="IPR001173">
    <property type="entry name" value="Glyco_trans_2-like"/>
</dbReference>
<dbReference type="InterPro" id="IPR029044">
    <property type="entry name" value="Nucleotide-diphossugar_trans"/>
</dbReference>
<feature type="domain" description="Glycosyltransferase subfamily 4-like N-terminal" evidence="6">
    <location>
        <begin position="18"/>
        <end position="192"/>
    </location>
</feature>
<dbReference type="InterPro" id="IPR011990">
    <property type="entry name" value="TPR-like_helical_dom_sf"/>
</dbReference>
<dbReference type="RefSeq" id="WP_013298628.1">
    <property type="nucleotide sequence ID" value="NC_014410.1"/>
</dbReference>
<evidence type="ECO:0000256" key="2">
    <source>
        <dbReference type="ARBA" id="ARBA00022803"/>
    </source>
</evidence>
<dbReference type="SMART" id="SM00028">
    <property type="entry name" value="TPR"/>
    <property type="match status" value="8"/>
</dbReference>
<dbReference type="Pfam" id="PF13174">
    <property type="entry name" value="TPR_6"/>
    <property type="match status" value="1"/>
</dbReference>
<dbReference type="Pfam" id="PF07719">
    <property type="entry name" value="TPR_2"/>
    <property type="match status" value="1"/>
</dbReference>
<dbReference type="CDD" id="cd02511">
    <property type="entry name" value="Beta4Glucosyltransferase"/>
    <property type="match status" value="1"/>
</dbReference>
<accession>D9TRY5</accession>
<keyword evidence="7" id="KW-0808">Transferase</keyword>
<dbReference type="PROSITE" id="PS50005">
    <property type="entry name" value="TPR"/>
    <property type="match status" value="2"/>
</dbReference>
<proteinExistence type="predicted"/>
<feature type="repeat" description="TPR" evidence="3">
    <location>
        <begin position="1124"/>
        <end position="1157"/>
    </location>
</feature>
<dbReference type="KEGG" id="ttm:Tthe_2187"/>
<dbReference type="Pfam" id="PF00534">
    <property type="entry name" value="Glycos_transf_1"/>
    <property type="match status" value="2"/>
</dbReference>
<feature type="domain" description="Glycosyl transferase family 1" evidence="4">
    <location>
        <begin position="203"/>
        <end position="370"/>
    </location>
</feature>
<dbReference type="InterPro" id="IPR028098">
    <property type="entry name" value="Glyco_trans_4-like_N"/>
</dbReference>
<dbReference type="SUPFAM" id="SSF53448">
    <property type="entry name" value="Nucleotide-diphospho-sugar transferases"/>
    <property type="match status" value="2"/>
</dbReference>
<dbReference type="Proteomes" id="UP000001626">
    <property type="component" value="Chromosome"/>
</dbReference>